<comment type="subunit">
    <text evidence="10">Interacts with Orco. Complexes exist early in the endomembrane system in olfactory sensory neurons (OSNs), coupling these complexes to the conserved ciliary trafficking pathway.</text>
</comment>
<organism evidence="12 13">
    <name type="scientific">Drosophila suzukii</name>
    <name type="common">Spotted-wing drosophila fruit fly</name>
    <dbReference type="NCBI Taxonomy" id="28584"/>
    <lineage>
        <taxon>Eukaryota</taxon>
        <taxon>Metazoa</taxon>
        <taxon>Ecdysozoa</taxon>
        <taxon>Arthropoda</taxon>
        <taxon>Hexapoda</taxon>
        <taxon>Insecta</taxon>
        <taxon>Pterygota</taxon>
        <taxon>Neoptera</taxon>
        <taxon>Endopterygota</taxon>
        <taxon>Diptera</taxon>
        <taxon>Brachycera</taxon>
        <taxon>Muscomorpha</taxon>
        <taxon>Ephydroidea</taxon>
        <taxon>Drosophilidae</taxon>
        <taxon>Drosophila</taxon>
        <taxon>Sophophora</taxon>
    </lineage>
</organism>
<evidence type="ECO:0000313" key="12">
    <source>
        <dbReference type="Proteomes" id="UP001652628"/>
    </source>
</evidence>
<evidence type="ECO:0000256" key="4">
    <source>
        <dbReference type="ARBA" id="ARBA00022692"/>
    </source>
</evidence>
<feature type="transmembrane region" description="Helical" evidence="11">
    <location>
        <begin position="140"/>
        <end position="160"/>
    </location>
</feature>
<evidence type="ECO:0000256" key="3">
    <source>
        <dbReference type="ARBA" id="ARBA00022606"/>
    </source>
</evidence>
<protein>
    <recommendedName>
        <fullName evidence="11">Odorant receptor</fullName>
    </recommendedName>
</protein>
<evidence type="ECO:0000256" key="5">
    <source>
        <dbReference type="ARBA" id="ARBA00022725"/>
    </source>
</evidence>
<reference evidence="13" key="1">
    <citation type="submission" date="2025-08" db="UniProtKB">
        <authorList>
            <consortium name="RefSeq"/>
        </authorList>
    </citation>
    <scope>IDENTIFICATION</scope>
</reference>
<evidence type="ECO:0000256" key="9">
    <source>
        <dbReference type="ARBA" id="ARBA00023224"/>
    </source>
</evidence>
<comment type="caution">
    <text evidence="11">Lacks conserved residue(s) required for the propagation of feature annotation.</text>
</comment>
<keyword evidence="7 11" id="KW-0472">Membrane</keyword>
<keyword evidence="3 11" id="KW-0716">Sensory transduction</keyword>
<evidence type="ECO:0000256" key="10">
    <source>
        <dbReference type="ARBA" id="ARBA00038679"/>
    </source>
</evidence>
<dbReference type="GO" id="GO:0005549">
    <property type="term" value="F:odorant binding"/>
    <property type="evidence" value="ECO:0007669"/>
    <property type="project" value="InterPro"/>
</dbReference>
<dbReference type="GO" id="GO:0007165">
    <property type="term" value="P:signal transduction"/>
    <property type="evidence" value="ECO:0007669"/>
    <property type="project" value="UniProtKB-KW"/>
</dbReference>
<name>A0AB40A5F4_DROSZ</name>
<dbReference type="GeneID" id="108014514"/>
<dbReference type="InterPro" id="IPR004117">
    <property type="entry name" value="7tm6_olfct_rcpt"/>
</dbReference>
<feature type="transmembrane region" description="Helical" evidence="11">
    <location>
        <begin position="73"/>
        <end position="98"/>
    </location>
</feature>
<gene>
    <name evidence="13" type="primary">Or69a</name>
</gene>
<dbReference type="GO" id="GO:0004984">
    <property type="term" value="F:olfactory receptor activity"/>
    <property type="evidence" value="ECO:0007669"/>
    <property type="project" value="InterPro"/>
</dbReference>
<dbReference type="PANTHER" id="PTHR21137:SF44">
    <property type="entry name" value="ODORANT RECEPTOR 13A-RELATED"/>
    <property type="match status" value="1"/>
</dbReference>
<evidence type="ECO:0000256" key="1">
    <source>
        <dbReference type="ARBA" id="ARBA00004651"/>
    </source>
</evidence>
<dbReference type="RefSeq" id="XP_036671880.3">
    <property type="nucleotide sequence ID" value="XM_036815985.3"/>
</dbReference>
<dbReference type="GO" id="GO:0005886">
    <property type="term" value="C:plasma membrane"/>
    <property type="evidence" value="ECO:0007669"/>
    <property type="project" value="UniProtKB-SubCell"/>
</dbReference>
<proteinExistence type="inferred from homology"/>
<dbReference type="Pfam" id="PF02949">
    <property type="entry name" value="7tm_6"/>
    <property type="match status" value="1"/>
</dbReference>
<feature type="transmembrane region" description="Helical" evidence="11">
    <location>
        <begin position="41"/>
        <end position="61"/>
    </location>
</feature>
<evidence type="ECO:0000256" key="8">
    <source>
        <dbReference type="ARBA" id="ARBA00023170"/>
    </source>
</evidence>
<evidence type="ECO:0000256" key="11">
    <source>
        <dbReference type="RuleBase" id="RU351113"/>
    </source>
</evidence>
<evidence type="ECO:0000313" key="13">
    <source>
        <dbReference type="RefSeq" id="XP_036671880.3"/>
    </source>
</evidence>
<dbReference type="PANTHER" id="PTHR21137">
    <property type="entry name" value="ODORANT RECEPTOR"/>
    <property type="match status" value="1"/>
</dbReference>
<keyword evidence="12" id="KW-1185">Reference proteome</keyword>
<keyword evidence="2" id="KW-1003">Cell membrane</keyword>
<dbReference type="Proteomes" id="UP001652628">
    <property type="component" value="Chromosome 3"/>
</dbReference>
<evidence type="ECO:0000256" key="2">
    <source>
        <dbReference type="ARBA" id="ARBA00022475"/>
    </source>
</evidence>
<evidence type="ECO:0000256" key="6">
    <source>
        <dbReference type="ARBA" id="ARBA00022989"/>
    </source>
</evidence>
<comment type="subcellular location">
    <subcellularLocation>
        <location evidence="1 11">Cell membrane</location>
        <topology evidence="1 11">Multi-pass membrane protein</topology>
    </subcellularLocation>
</comment>
<keyword evidence="5 11" id="KW-0552">Olfaction</keyword>
<comment type="similarity">
    <text evidence="11">Belongs to the insect chemoreceptor superfamily. Heteromeric odorant receptor channel (TC 1.A.69) family.</text>
</comment>
<keyword evidence="9 11" id="KW-0807">Transducer</keyword>
<sequence>MQLHDYMRYIDLACGMACIPRYQWSGRRTERKPYTLERKTLLVFAIICYTYQIFGVITYWYRNGRKAEDTATFVTEISEMCGSLMLIVVGFSNFYALIKNRSQIEEVFKELQEIYPLAGDRHYRCQHYYDMAMLIMKGEFMFYVVFYAYYNSAPLMLLLWEHLQEDQNLSFRTQTNTWFPWKVHGSALGFSVAILTLAMMSFVGVGFSIATQNIVCIFTFQLKLHYDGLASQLLSLDARQPRAHEQLKNLIDYHSRILHIGDQFNQILNFIFGSSMVGSTIAVCMTSVAVILLDLDSAFKYMSGLIAFVLYNFVICYMGTAVTSASDKVLPAAFYNNWYEGDLAYRKMLLILMMRATKPYVWRTYKLAPVSITTYMATLKFSYQMFTCVRSLK</sequence>
<feature type="transmembrane region" description="Helical" evidence="11">
    <location>
        <begin position="267"/>
        <end position="292"/>
    </location>
</feature>
<keyword evidence="6 11" id="KW-1133">Transmembrane helix</keyword>
<keyword evidence="4 11" id="KW-0812">Transmembrane</keyword>
<accession>A0AB40A5F4</accession>
<feature type="transmembrane region" description="Helical" evidence="11">
    <location>
        <begin position="298"/>
        <end position="318"/>
    </location>
</feature>
<keyword evidence="8 11" id="KW-0675">Receptor</keyword>
<evidence type="ECO:0000256" key="7">
    <source>
        <dbReference type="ARBA" id="ARBA00023136"/>
    </source>
</evidence>
<feature type="transmembrane region" description="Helical" evidence="11">
    <location>
        <begin position="187"/>
        <end position="210"/>
    </location>
</feature>
<dbReference type="AlphaFoldDB" id="A0AB40A5F4"/>